<comment type="caution">
    <text evidence="1">The sequence shown here is derived from an EMBL/GenBank/DDBJ whole genome shotgun (WGS) entry which is preliminary data.</text>
</comment>
<reference evidence="2" key="1">
    <citation type="journal article" date="2020" name="Sci. Rep.">
        <title>Chromosome-scale genome assembly for the duckweed Spirodela intermedia, integrating cytogenetic maps, PacBio and Oxford Nanopore libraries.</title>
        <authorList>
            <person name="Hoang P.T.N."/>
            <person name="Fiebig A."/>
            <person name="Novak P."/>
            <person name="Macas J."/>
            <person name="Cao H.X."/>
            <person name="Stepanenko A."/>
            <person name="Chen G."/>
            <person name="Borisjuk N."/>
            <person name="Scholz U."/>
            <person name="Schubert I."/>
        </authorList>
    </citation>
    <scope>NUCLEOTIDE SEQUENCE [LARGE SCALE GENOMIC DNA]</scope>
</reference>
<evidence type="ECO:0000313" key="1">
    <source>
        <dbReference type="EMBL" id="CAA6675703.1"/>
    </source>
</evidence>
<evidence type="ECO:0000313" key="2">
    <source>
        <dbReference type="Proteomes" id="UP001189122"/>
    </source>
</evidence>
<organism evidence="1 2">
    <name type="scientific">Spirodela intermedia</name>
    <name type="common">Intermediate duckweed</name>
    <dbReference type="NCBI Taxonomy" id="51605"/>
    <lineage>
        <taxon>Eukaryota</taxon>
        <taxon>Viridiplantae</taxon>
        <taxon>Streptophyta</taxon>
        <taxon>Embryophyta</taxon>
        <taxon>Tracheophyta</taxon>
        <taxon>Spermatophyta</taxon>
        <taxon>Magnoliopsida</taxon>
        <taxon>Liliopsida</taxon>
        <taxon>Araceae</taxon>
        <taxon>Lemnoideae</taxon>
        <taxon>Spirodela</taxon>
    </lineage>
</organism>
<accession>A0ABN7EDP8</accession>
<dbReference type="EMBL" id="CACRZD030000392">
    <property type="protein sequence ID" value="CAA6675703.1"/>
    <property type="molecule type" value="Genomic_DNA"/>
</dbReference>
<keyword evidence="2" id="KW-1185">Reference proteome</keyword>
<gene>
    <name evidence="1" type="ORF">SI7747_UN022045</name>
</gene>
<name>A0ABN7EDP8_SPIIN</name>
<sequence>MVNKCKVLASWWRCIGDRLIKWVIKSFLMTITRKSRKIITFKRRLFIISVPFLHVYDHSLPHSRLATSDMEGE</sequence>
<dbReference type="Proteomes" id="UP001189122">
    <property type="component" value="Unassembled WGS sequence"/>
</dbReference>
<protein>
    <submittedName>
        <fullName evidence="1">Uncharacterized protein</fullName>
    </submittedName>
</protein>
<proteinExistence type="predicted"/>